<protein>
    <recommendedName>
        <fullName evidence="2">SHOCT domain-containing protein</fullName>
    </recommendedName>
</protein>
<evidence type="ECO:0000313" key="3">
    <source>
        <dbReference type="EMBL" id="MXO50146.1"/>
    </source>
</evidence>
<comment type="caution">
    <text evidence="3">The sequence shown here is derived from an EMBL/GenBank/DDBJ whole genome shotgun (WGS) entry which is preliminary data.</text>
</comment>
<proteinExistence type="predicted"/>
<dbReference type="Gene3D" id="2.30.30.40">
    <property type="entry name" value="SH3 Domains"/>
    <property type="match status" value="1"/>
</dbReference>
<evidence type="ECO:0000259" key="2">
    <source>
        <dbReference type="Pfam" id="PF09851"/>
    </source>
</evidence>
<dbReference type="Pfam" id="PF09851">
    <property type="entry name" value="SHOCT"/>
    <property type="match status" value="1"/>
</dbReference>
<dbReference type="OrthoDB" id="5996503at2"/>
<dbReference type="EMBL" id="WTYF01000004">
    <property type="protein sequence ID" value="MXO50146.1"/>
    <property type="molecule type" value="Genomic_DNA"/>
</dbReference>
<dbReference type="AlphaFoldDB" id="A0A844XX43"/>
<organism evidence="3 4">
    <name type="scientific">Qipengyuania gaetbuli</name>
    <dbReference type="NCBI Taxonomy" id="266952"/>
    <lineage>
        <taxon>Bacteria</taxon>
        <taxon>Pseudomonadati</taxon>
        <taxon>Pseudomonadota</taxon>
        <taxon>Alphaproteobacteria</taxon>
        <taxon>Sphingomonadales</taxon>
        <taxon>Erythrobacteraceae</taxon>
        <taxon>Qipengyuania</taxon>
    </lineage>
</organism>
<sequence length="185" mass="20491">MTDKLTQLESLQRLKAMNALTDEEFENEKKRVLGQSEPTSPYEADDEGFSAGLAGWAKALAGIVAVGALALTGWLLYPRDVPAEEIEMVVTGTANLRNEPTTEGSEVVTKLSEGELVFGHWVEGSSDETARWLKIDYHGIDAYLWEGNLKPLEDEDLEVTDAAEGECPYIREAECREEAEANRLR</sequence>
<dbReference type="Proteomes" id="UP000444185">
    <property type="component" value="Unassembled WGS sequence"/>
</dbReference>
<evidence type="ECO:0000313" key="4">
    <source>
        <dbReference type="Proteomes" id="UP000444185"/>
    </source>
</evidence>
<gene>
    <name evidence="3" type="ORF">GRI42_02365</name>
</gene>
<reference evidence="3 4" key="1">
    <citation type="submission" date="2019-12" db="EMBL/GenBank/DDBJ databases">
        <title>Genomic-based taxomic classification of the family Erythrobacteraceae.</title>
        <authorList>
            <person name="Xu L."/>
        </authorList>
    </citation>
    <scope>NUCLEOTIDE SEQUENCE [LARGE SCALE GENOMIC DNA]</scope>
    <source>
        <strain evidence="3 4">DSM 16225</strain>
    </source>
</reference>
<feature type="domain" description="SHOCT" evidence="2">
    <location>
        <begin position="6"/>
        <end position="33"/>
    </location>
</feature>
<feature type="region of interest" description="Disordered" evidence="1">
    <location>
        <begin position="26"/>
        <end position="45"/>
    </location>
</feature>
<accession>A0A844XX43</accession>
<dbReference type="InterPro" id="IPR018649">
    <property type="entry name" value="SHOCT"/>
</dbReference>
<name>A0A844XX43_9SPHN</name>
<keyword evidence="4" id="KW-1185">Reference proteome</keyword>
<dbReference type="RefSeq" id="WP_160606565.1">
    <property type="nucleotide sequence ID" value="NZ_WTYF01000004.1"/>
</dbReference>
<evidence type="ECO:0000256" key="1">
    <source>
        <dbReference type="SAM" id="MobiDB-lite"/>
    </source>
</evidence>